<reference evidence="1 2" key="1">
    <citation type="submission" date="2016-10" db="EMBL/GenBank/DDBJ databases">
        <authorList>
            <person name="de Groot N.N."/>
        </authorList>
    </citation>
    <scope>NUCLEOTIDE SEQUENCE [LARGE SCALE GENOMIC DNA]</scope>
    <source>
        <strain evidence="1 2">DSM 21001</strain>
    </source>
</reference>
<evidence type="ECO:0000313" key="1">
    <source>
        <dbReference type="EMBL" id="SFS12547.1"/>
    </source>
</evidence>
<dbReference type="Proteomes" id="UP000199024">
    <property type="component" value="Unassembled WGS sequence"/>
</dbReference>
<dbReference type="STRING" id="474950.SAMN05421771_2151"/>
<dbReference type="EMBL" id="FOZL01000001">
    <property type="protein sequence ID" value="SFS12547.1"/>
    <property type="molecule type" value="Genomic_DNA"/>
</dbReference>
<organism evidence="1 2">
    <name type="scientific">Granulicella pectinivorans</name>
    <dbReference type="NCBI Taxonomy" id="474950"/>
    <lineage>
        <taxon>Bacteria</taxon>
        <taxon>Pseudomonadati</taxon>
        <taxon>Acidobacteriota</taxon>
        <taxon>Terriglobia</taxon>
        <taxon>Terriglobales</taxon>
        <taxon>Acidobacteriaceae</taxon>
        <taxon>Granulicella</taxon>
    </lineage>
</organism>
<proteinExistence type="predicted"/>
<protein>
    <submittedName>
        <fullName evidence="1">Uncharacterized protein</fullName>
    </submittedName>
</protein>
<gene>
    <name evidence="1" type="ORF">SAMN05421771_2151</name>
</gene>
<sequence length="100" mass="11193">MLAFGLHARLSQYLPEAAFHPTPLALYDQDAQSSKLLCASLSHGLRRPMAPALLNIERPPQLPPRIIPARRNRQLGRSILPALPFYSAPLFFRPPPYLLA</sequence>
<evidence type="ECO:0000313" key="2">
    <source>
        <dbReference type="Proteomes" id="UP000199024"/>
    </source>
</evidence>
<dbReference type="AlphaFoldDB" id="A0A1I6MA76"/>
<accession>A0A1I6MA76</accession>
<keyword evidence="2" id="KW-1185">Reference proteome</keyword>
<name>A0A1I6MA76_9BACT</name>